<name>A0A1J4KHN8_9EUKA</name>
<gene>
    <name evidence="2" type="ORF">TRFO_22089</name>
</gene>
<reference evidence="2" key="1">
    <citation type="submission" date="2016-10" db="EMBL/GenBank/DDBJ databases">
        <authorList>
            <person name="Benchimol M."/>
            <person name="Almeida L.G."/>
            <person name="Vasconcelos A.T."/>
            <person name="Perreira-Neves A."/>
            <person name="Rosa I.A."/>
            <person name="Tasca T."/>
            <person name="Bogo M.R."/>
            <person name="de Souza W."/>
        </authorList>
    </citation>
    <scope>NUCLEOTIDE SEQUENCE [LARGE SCALE GENOMIC DNA]</scope>
    <source>
        <strain evidence="2">K</strain>
    </source>
</reference>
<evidence type="ECO:0000313" key="3">
    <source>
        <dbReference type="Proteomes" id="UP000179807"/>
    </source>
</evidence>
<dbReference type="SUPFAM" id="SSF50985">
    <property type="entry name" value="RCC1/BLIP-II"/>
    <property type="match status" value="1"/>
</dbReference>
<dbReference type="GeneID" id="94837064"/>
<comment type="caution">
    <text evidence="2">The sequence shown here is derived from an EMBL/GenBank/DDBJ whole genome shotgun (WGS) entry which is preliminary data.</text>
</comment>
<dbReference type="VEuPathDB" id="TrichDB:TRFO_22089"/>
<dbReference type="OrthoDB" id="10624497at2759"/>
<protein>
    <submittedName>
        <fullName evidence="2">Uncharacterized protein</fullName>
    </submittedName>
</protein>
<dbReference type="EMBL" id="MLAK01000647">
    <property type="protein sequence ID" value="OHT09166.1"/>
    <property type="molecule type" value="Genomic_DNA"/>
</dbReference>
<dbReference type="InterPro" id="IPR009091">
    <property type="entry name" value="RCC1/BLIP-II"/>
</dbReference>
<organism evidence="2 3">
    <name type="scientific">Tritrichomonas foetus</name>
    <dbReference type="NCBI Taxonomy" id="1144522"/>
    <lineage>
        <taxon>Eukaryota</taxon>
        <taxon>Metamonada</taxon>
        <taxon>Parabasalia</taxon>
        <taxon>Tritrichomonadida</taxon>
        <taxon>Tritrichomonadidae</taxon>
        <taxon>Tritrichomonas</taxon>
    </lineage>
</organism>
<keyword evidence="3" id="KW-1185">Reference proteome</keyword>
<evidence type="ECO:0000313" key="2">
    <source>
        <dbReference type="EMBL" id="OHT09166.1"/>
    </source>
</evidence>
<accession>A0A1J4KHN8</accession>
<dbReference type="AlphaFoldDB" id="A0A1J4KHN8"/>
<dbReference type="Gene3D" id="2.130.10.30">
    <property type="entry name" value="Regulator of chromosome condensation 1/beta-lactamase-inhibitor protein II"/>
    <property type="match status" value="1"/>
</dbReference>
<proteinExistence type="predicted"/>
<feature type="region of interest" description="Disordered" evidence="1">
    <location>
        <begin position="388"/>
        <end position="416"/>
    </location>
</feature>
<sequence>MSFYPNKINRKNFQMNQGNVQCQIIYFPSNTNHSAVDVIKGQPISPVACACSPTHFIILDRDSICHGFGMNKEKQIDQKLPNIVSTFTRLQIIPNQTVREIAADLNFSAFILNNGWIVIHGKFYNTEDGVAIFKDYVAPRGLSARNGYLSFAEKKENVILMNESSDYKYKVKGHSIIKTEIGKGCAFALSSTGILFQLVFGKRATFKPFNINFPILTMFASAYAQNSIIISDFKHKLYFAEKNDQNLSKNNETFQNIGKKSNLLNKDNSLNEIISPITVPIYSQTIHTEIINNVLVRLDGEGNLNVTSPLGRVLPGRRLQLPQFKVSCFSATPQFIIAFAGLDPIMPIRSVPEKYHCCANDQLLISDGDEKYNLLTFDADHSYFNPNNKLHHDKNDSSHKSNKKYKNERNSKNDELLNSNFNEKKKVYDTYDFATSFFVSPSASVIFANNKDRMIYYTYNNKVISPGTDSERSFVFNLIPGDTVETPSGVVATFIGFDDDRVWLKPSKSRCIYSIEDPYQLRVVNRPGHSIIEAIVDGYPSVIDVTPEFCQKFGYSCNDLVWLSRKGIVQFIGLFSNKYVFLDFSDFTLFTSEIMKFELIRTMNPDAPHTRFITTAEGDLIELDICGKGKIFLPSDRVSSEYGDATFLGTDKNGNAYVQSDEMRFQEIAGAKTDIRKLKLIRRIGLSASRQIKLNDKKKIMVSVSIYDRMNGLMAADIIQSDGIKGKVVGVSSDEKLYAKTLDGSRVFEVAFNAKLLYRADILSGENSDFVEVGSPAFEVSMLLPDDIVRINGQKEYIFVGIGRSGLYFVDTKTNETFSTSFSPLVMDDAFQVISRTVYPLRH</sequence>
<dbReference type="RefSeq" id="XP_068362302.1">
    <property type="nucleotide sequence ID" value="XM_068502360.1"/>
</dbReference>
<evidence type="ECO:0000256" key="1">
    <source>
        <dbReference type="SAM" id="MobiDB-lite"/>
    </source>
</evidence>
<feature type="compositionally biased region" description="Basic and acidic residues" evidence="1">
    <location>
        <begin position="393"/>
        <end position="415"/>
    </location>
</feature>
<dbReference type="Proteomes" id="UP000179807">
    <property type="component" value="Unassembled WGS sequence"/>
</dbReference>